<reference evidence="3" key="1">
    <citation type="journal article" date="2017" name="Nat. Commun.">
        <title>The asparagus genome sheds light on the origin and evolution of a young Y chromosome.</title>
        <authorList>
            <person name="Harkess A."/>
            <person name="Zhou J."/>
            <person name="Xu C."/>
            <person name="Bowers J.E."/>
            <person name="Van der Hulst R."/>
            <person name="Ayyampalayam S."/>
            <person name="Mercati F."/>
            <person name="Riccardi P."/>
            <person name="McKain M.R."/>
            <person name="Kakrana A."/>
            <person name="Tang H."/>
            <person name="Ray J."/>
            <person name="Groenendijk J."/>
            <person name="Arikit S."/>
            <person name="Mathioni S.M."/>
            <person name="Nakano M."/>
            <person name="Shan H."/>
            <person name="Telgmann-Rauber A."/>
            <person name="Kanno A."/>
            <person name="Yue Z."/>
            <person name="Chen H."/>
            <person name="Li W."/>
            <person name="Chen Y."/>
            <person name="Xu X."/>
            <person name="Zhang Y."/>
            <person name="Luo S."/>
            <person name="Chen H."/>
            <person name="Gao J."/>
            <person name="Mao Z."/>
            <person name="Pires J.C."/>
            <person name="Luo M."/>
            <person name="Kudrna D."/>
            <person name="Wing R.A."/>
            <person name="Meyers B.C."/>
            <person name="Yi K."/>
            <person name="Kong H."/>
            <person name="Lavrijsen P."/>
            <person name="Sunseri F."/>
            <person name="Falavigna A."/>
            <person name="Ye Y."/>
            <person name="Leebens-Mack J.H."/>
            <person name="Chen G."/>
        </authorList>
    </citation>
    <scope>NUCLEOTIDE SEQUENCE [LARGE SCALE GENOMIC DNA]</scope>
    <source>
        <strain evidence="3">cv. DH0086</strain>
    </source>
</reference>
<evidence type="ECO:0000313" key="3">
    <source>
        <dbReference type="Proteomes" id="UP000243459"/>
    </source>
</evidence>
<dbReference type="AlphaFoldDB" id="A0A5P1ELP5"/>
<proteinExistence type="predicted"/>
<keyword evidence="3" id="KW-1185">Reference proteome</keyword>
<feature type="coiled-coil region" evidence="1">
    <location>
        <begin position="9"/>
        <end position="107"/>
    </location>
</feature>
<sequence>MDVDPNLKISELERKLSEEKDRCDRLNSQSELAKSVAIREAENQRRVCLMLRETVARLEEDCKVLRERETRDREIVARLEQDNKTLREREIKDRETIKDLLEEIQQKDITFQEKLVGIELEKKKAEDKVLGWKNQHSLVSKLIDETVAEFGRKKREFVKVAEQYTCSEARSLKTSKENSTLKRKYNVEDNFHLSERAKTIDEDLPKSSVLEMAKSGRVMVDSDSEDYEEDRIPISQLINKRVAEVCEGDKKDPHSSSKCFVTPKPSKFGIHGAEGSCSEEVSKKTSAQIFSFLA</sequence>
<dbReference type="EMBL" id="CM007386">
    <property type="protein sequence ID" value="ONK66922.1"/>
    <property type="molecule type" value="Genomic_DNA"/>
</dbReference>
<evidence type="ECO:0000256" key="1">
    <source>
        <dbReference type="SAM" id="Coils"/>
    </source>
</evidence>
<accession>A0A5P1ELP5</accession>
<dbReference type="Gramene" id="ONK66922">
    <property type="protein sequence ID" value="ONK66922"/>
    <property type="gene ID" value="A4U43_C06F13500"/>
</dbReference>
<organism evidence="2 3">
    <name type="scientific">Asparagus officinalis</name>
    <name type="common">Garden asparagus</name>
    <dbReference type="NCBI Taxonomy" id="4686"/>
    <lineage>
        <taxon>Eukaryota</taxon>
        <taxon>Viridiplantae</taxon>
        <taxon>Streptophyta</taxon>
        <taxon>Embryophyta</taxon>
        <taxon>Tracheophyta</taxon>
        <taxon>Spermatophyta</taxon>
        <taxon>Magnoliopsida</taxon>
        <taxon>Liliopsida</taxon>
        <taxon>Asparagales</taxon>
        <taxon>Asparagaceae</taxon>
        <taxon>Asparagoideae</taxon>
        <taxon>Asparagus</taxon>
    </lineage>
</organism>
<keyword evidence="1" id="KW-0175">Coiled coil</keyword>
<gene>
    <name evidence="2" type="ORF">A4U43_C06F13500</name>
</gene>
<name>A0A5P1ELP5_ASPOF</name>
<dbReference type="Proteomes" id="UP000243459">
    <property type="component" value="Chromosome 6"/>
</dbReference>
<protein>
    <submittedName>
        <fullName evidence="2">Uncharacterized protein</fullName>
    </submittedName>
</protein>
<evidence type="ECO:0000313" key="2">
    <source>
        <dbReference type="EMBL" id="ONK66922.1"/>
    </source>
</evidence>